<protein>
    <submittedName>
        <fullName evidence="1">Uncharacterized protein</fullName>
    </submittedName>
</protein>
<evidence type="ECO:0000313" key="1">
    <source>
        <dbReference type="EMBL" id="KKM65697.1"/>
    </source>
</evidence>
<dbReference type="EMBL" id="LAZR01010680">
    <property type="protein sequence ID" value="KKM65697.1"/>
    <property type="molecule type" value="Genomic_DNA"/>
</dbReference>
<proteinExistence type="predicted"/>
<accession>A0A0F9M987</accession>
<comment type="caution">
    <text evidence="1">The sequence shown here is derived from an EMBL/GenBank/DDBJ whole genome shotgun (WGS) entry which is preliminary data.</text>
</comment>
<organism evidence="1">
    <name type="scientific">marine sediment metagenome</name>
    <dbReference type="NCBI Taxonomy" id="412755"/>
    <lineage>
        <taxon>unclassified sequences</taxon>
        <taxon>metagenomes</taxon>
        <taxon>ecological metagenomes</taxon>
    </lineage>
</organism>
<sequence length="68" mass="7485">MSRLAAMASTARLDGIAERIERGEHVDWDRVLALQALDVVRGGRIALAEALAREEEADEQLRQLAEGD</sequence>
<reference evidence="1" key="1">
    <citation type="journal article" date="2015" name="Nature">
        <title>Complex archaea that bridge the gap between prokaryotes and eukaryotes.</title>
        <authorList>
            <person name="Spang A."/>
            <person name="Saw J.H."/>
            <person name="Jorgensen S.L."/>
            <person name="Zaremba-Niedzwiedzka K."/>
            <person name="Martijn J."/>
            <person name="Lind A.E."/>
            <person name="van Eijk R."/>
            <person name="Schleper C."/>
            <person name="Guy L."/>
            <person name="Ettema T.J."/>
        </authorList>
    </citation>
    <scope>NUCLEOTIDE SEQUENCE</scope>
</reference>
<name>A0A0F9M987_9ZZZZ</name>
<gene>
    <name evidence="1" type="ORF">LCGC14_1488670</name>
</gene>
<dbReference type="AlphaFoldDB" id="A0A0F9M987"/>